<dbReference type="InterPro" id="IPR050553">
    <property type="entry name" value="Thioredoxin_ResA/DsbE_sf"/>
</dbReference>
<dbReference type="PANTHER" id="PTHR42852:SF13">
    <property type="entry name" value="PROTEIN DIPZ"/>
    <property type="match status" value="1"/>
</dbReference>
<dbReference type="PROSITE" id="PS51352">
    <property type="entry name" value="THIOREDOXIN_2"/>
    <property type="match status" value="1"/>
</dbReference>
<organism evidence="2">
    <name type="scientific">hydrothermal vent metagenome</name>
    <dbReference type="NCBI Taxonomy" id="652676"/>
    <lineage>
        <taxon>unclassified sequences</taxon>
        <taxon>metagenomes</taxon>
        <taxon>ecological metagenomes</taxon>
    </lineage>
</organism>
<dbReference type="SUPFAM" id="SSF52833">
    <property type="entry name" value="Thioredoxin-like"/>
    <property type="match status" value="1"/>
</dbReference>
<dbReference type="InterPro" id="IPR000866">
    <property type="entry name" value="AhpC/TSA"/>
</dbReference>
<dbReference type="Pfam" id="PF00578">
    <property type="entry name" value="AhpC-TSA"/>
    <property type="match status" value="1"/>
</dbReference>
<feature type="domain" description="Thioredoxin" evidence="1">
    <location>
        <begin position="15"/>
        <end position="153"/>
    </location>
</feature>
<evidence type="ECO:0000313" key="2">
    <source>
        <dbReference type="EMBL" id="SFV58601.1"/>
    </source>
</evidence>
<sequence length="165" mass="19161">MSLKQNIAIILLSFLISSAQALEFELLDLSGNTHTQKNYPNKYLIVNFWATWCPPCLKEIPLFVKFQKEHTNKVQFLGINAQDITVKNLKKFIKEHNINYPIFPYNSQNAIQFKKIVGLPTTYIYSPQGKLIKTFVGEVRELDLINIIKHKKSPSFLKRIKNFFG</sequence>
<dbReference type="GO" id="GO:0016491">
    <property type="term" value="F:oxidoreductase activity"/>
    <property type="evidence" value="ECO:0007669"/>
    <property type="project" value="InterPro"/>
</dbReference>
<dbReference type="InterPro" id="IPR013766">
    <property type="entry name" value="Thioredoxin_domain"/>
</dbReference>
<dbReference type="CDD" id="cd02966">
    <property type="entry name" value="TlpA_like_family"/>
    <property type="match status" value="1"/>
</dbReference>
<dbReference type="PANTHER" id="PTHR42852">
    <property type="entry name" value="THIOL:DISULFIDE INTERCHANGE PROTEIN DSBE"/>
    <property type="match status" value="1"/>
</dbReference>
<dbReference type="EMBL" id="FPHJ01000024">
    <property type="protein sequence ID" value="SFV58601.1"/>
    <property type="molecule type" value="Genomic_DNA"/>
</dbReference>
<dbReference type="InterPro" id="IPR017937">
    <property type="entry name" value="Thioredoxin_CS"/>
</dbReference>
<gene>
    <name evidence="2" type="ORF">MNB_SUP05-5-1094</name>
</gene>
<evidence type="ECO:0000259" key="1">
    <source>
        <dbReference type="PROSITE" id="PS51352"/>
    </source>
</evidence>
<dbReference type="AlphaFoldDB" id="A0A1W1BYR2"/>
<proteinExistence type="predicted"/>
<name>A0A1W1BYR2_9ZZZZ</name>
<dbReference type="PROSITE" id="PS00194">
    <property type="entry name" value="THIOREDOXIN_1"/>
    <property type="match status" value="1"/>
</dbReference>
<dbReference type="GO" id="GO:0016209">
    <property type="term" value="F:antioxidant activity"/>
    <property type="evidence" value="ECO:0007669"/>
    <property type="project" value="InterPro"/>
</dbReference>
<dbReference type="InterPro" id="IPR036249">
    <property type="entry name" value="Thioredoxin-like_sf"/>
</dbReference>
<dbReference type="Gene3D" id="3.40.30.10">
    <property type="entry name" value="Glutaredoxin"/>
    <property type="match status" value="1"/>
</dbReference>
<accession>A0A1W1BYR2</accession>
<reference evidence="2" key="1">
    <citation type="submission" date="2016-10" db="EMBL/GenBank/DDBJ databases">
        <authorList>
            <person name="de Groot N.N."/>
        </authorList>
    </citation>
    <scope>NUCLEOTIDE SEQUENCE</scope>
</reference>
<protein>
    <submittedName>
        <fullName evidence="2">Cytochrome c-type biogenesis protein ResA</fullName>
    </submittedName>
</protein>